<feature type="transmembrane region" description="Helical" evidence="2">
    <location>
        <begin position="48"/>
        <end position="80"/>
    </location>
</feature>
<proteinExistence type="predicted"/>
<dbReference type="EMBL" id="CP024915">
    <property type="protein sequence ID" value="AUZ88925.1"/>
    <property type="molecule type" value="Genomic_DNA"/>
</dbReference>
<dbReference type="RefSeq" id="WP_208740070.1">
    <property type="nucleotide sequence ID" value="NZ_CP024915.1"/>
</dbReference>
<dbReference type="AlphaFoldDB" id="A0A2L0UI67"/>
<keyword evidence="2" id="KW-1133">Transmembrane helix</keyword>
<feature type="compositionally biased region" description="Basic residues" evidence="1">
    <location>
        <begin position="186"/>
        <end position="201"/>
    </location>
</feature>
<evidence type="ECO:0000256" key="1">
    <source>
        <dbReference type="SAM" id="MobiDB-lite"/>
    </source>
</evidence>
<reference evidence="3 4" key="1">
    <citation type="submission" date="2017-11" db="EMBL/GenBank/DDBJ databases">
        <title>Draft genome of Arthrobacter agilis strain UMCV2, a plant growth-promoting rhizobacterium and biocontrol capacity of phytopathogenic fungi.</title>
        <authorList>
            <person name="Martinez-Camara R."/>
            <person name="Santoyo G."/>
            <person name="Moreno-Hagelsieb G."/>
            <person name="Valencia-Cantero E."/>
        </authorList>
    </citation>
    <scope>NUCLEOTIDE SEQUENCE [LARGE SCALE GENOMIC DNA]</scope>
    <source>
        <strain evidence="3 4">UMCV2</strain>
    </source>
</reference>
<sequence>MIPRRRARSGVPAVPDRQGLVPLWLVRCATALAAVLLGGVVWNGSAWVLLPVVVAAGAAVAPSIGPVSLSLLLLVVAYAVNVPAGSLWLPVFVAGLHAVFVLYLLLLPLPLHGWISRTALAELGLSFLRIQAAAQPVAVLALLVDDAAPSLLAVLVGTAALAGWMLWLVLQPAGQRMRKGTGTTRGRTRPHTRRRRSPHNA</sequence>
<feature type="transmembrane region" description="Helical" evidence="2">
    <location>
        <begin position="21"/>
        <end position="42"/>
    </location>
</feature>
<organism evidence="3 4">
    <name type="scientific">Arthrobacter agilis</name>
    <dbReference type="NCBI Taxonomy" id="37921"/>
    <lineage>
        <taxon>Bacteria</taxon>
        <taxon>Bacillati</taxon>
        <taxon>Actinomycetota</taxon>
        <taxon>Actinomycetes</taxon>
        <taxon>Micrococcales</taxon>
        <taxon>Micrococcaceae</taxon>
        <taxon>Arthrobacter</taxon>
    </lineage>
</organism>
<evidence type="ECO:0000313" key="4">
    <source>
        <dbReference type="Proteomes" id="UP000239187"/>
    </source>
</evidence>
<feature type="transmembrane region" description="Helical" evidence="2">
    <location>
        <begin position="87"/>
        <end position="106"/>
    </location>
</feature>
<gene>
    <name evidence="3" type="ORF">CVO76_15700</name>
</gene>
<keyword evidence="2" id="KW-0812">Transmembrane</keyword>
<name>A0A2L0UI67_9MICC</name>
<dbReference type="Proteomes" id="UP000239187">
    <property type="component" value="Chromosome"/>
</dbReference>
<accession>A0A2L0UI67</accession>
<evidence type="ECO:0000313" key="3">
    <source>
        <dbReference type="EMBL" id="AUZ88925.1"/>
    </source>
</evidence>
<protein>
    <submittedName>
        <fullName evidence="3">Uncharacterized protein</fullName>
    </submittedName>
</protein>
<feature type="transmembrane region" description="Helical" evidence="2">
    <location>
        <begin position="150"/>
        <end position="170"/>
    </location>
</feature>
<evidence type="ECO:0000256" key="2">
    <source>
        <dbReference type="SAM" id="Phobius"/>
    </source>
</evidence>
<feature type="region of interest" description="Disordered" evidence="1">
    <location>
        <begin position="177"/>
        <end position="201"/>
    </location>
</feature>
<keyword evidence="2" id="KW-0472">Membrane</keyword>